<dbReference type="PATRIC" id="fig|186479.3.peg.2936"/>
<accession>A0A0P9D7H2</accession>
<dbReference type="GO" id="GO:0003676">
    <property type="term" value="F:nucleic acid binding"/>
    <property type="evidence" value="ECO:0007669"/>
    <property type="project" value="InterPro"/>
</dbReference>
<evidence type="ECO:0000256" key="1">
    <source>
        <dbReference type="ARBA" id="ARBA00009277"/>
    </source>
</evidence>
<sequence length="419" mass="48088">ALQAKTLFSLLLERHPDRYTESQLRTFQRHVASWRALHGPEKDVIFEQHHQPGRLAQSDFTHMDDLGITLSSVPFPHLLFHLVLTYSNVEAISLCFSESFEALAEGLEFCLWQLGGVPQQHRTDNLSAAVQTIEPDGSRRWTDRYLGLMTHYGLTPTTNTPGQAHENGDVEQSHFRFKQAVDQALRVRGSRDFADRATYTNWLQELVRKRNGTRQARWREELAALRPLPKAPLHPCRELSVRVTRFSTIRVLHNTYSVPSRLIDTTLTVRIRAEVLELYVGTVCALTLPRLHGRFQARIDYRHLIFSLVRKPGAFAHYRYRDELFPTTTFRLTYDTLLARQPSRADKEYLRVLHLAASTSEADVEAALILLAESRTVPTFDAVRELVRRPERVAMPALIQPILDFQVYDALLTTRCADG</sequence>
<dbReference type="InterPro" id="IPR001584">
    <property type="entry name" value="Integrase_cat-core"/>
</dbReference>
<name>A0A0P9D7H2_9CHLR</name>
<dbReference type="PANTHER" id="PTHR35004:SF7">
    <property type="entry name" value="INTEGRASE PROTEIN"/>
    <property type="match status" value="1"/>
</dbReference>
<dbReference type="PROSITE" id="PS50994">
    <property type="entry name" value="INTEGRASE"/>
    <property type="match status" value="1"/>
</dbReference>
<reference evidence="3 4" key="1">
    <citation type="submission" date="2015-09" db="EMBL/GenBank/DDBJ databases">
        <title>Draft genome sequence of Kouleothrix aurantiaca JCM 19913.</title>
        <authorList>
            <person name="Hemp J."/>
        </authorList>
    </citation>
    <scope>NUCLEOTIDE SEQUENCE [LARGE SCALE GENOMIC DNA]</scope>
    <source>
        <strain evidence="3 4">COM-B</strain>
    </source>
</reference>
<dbReference type="GO" id="GO:0015074">
    <property type="term" value="P:DNA integration"/>
    <property type="evidence" value="ECO:0007669"/>
    <property type="project" value="InterPro"/>
</dbReference>
<organism evidence="3 4">
    <name type="scientific">Kouleothrix aurantiaca</name>
    <dbReference type="NCBI Taxonomy" id="186479"/>
    <lineage>
        <taxon>Bacteria</taxon>
        <taxon>Bacillati</taxon>
        <taxon>Chloroflexota</taxon>
        <taxon>Chloroflexia</taxon>
        <taxon>Chloroflexales</taxon>
        <taxon>Roseiflexineae</taxon>
        <taxon>Roseiflexaceae</taxon>
        <taxon>Kouleothrix</taxon>
    </lineage>
</organism>
<dbReference type="PANTHER" id="PTHR35004">
    <property type="entry name" value="TRANSPOSASE RV3428C-RELATED"/>
    <property type="match status" value="1"/>
</dbReference>
<evidence type="ECO:0000313" key="3">
    <source>
        <dbReference type="EMBL" id="KPV53794.1"/>
    </source>
</evidence>
<protein>
    <submittedName>
        <fullName evidence="3">Integrase</fullName>
    </submittedName>
</protein>
<feature type="domain" description="Integrase catalytic" evidence="2">
    <location>
        <begin position="48"/>
        <end position="235"/>
    </location>
</feature>
<dbReference type="SUPFAM" id="SSF53098">
    <property type="entry name" value="Ribonuclease H-like"/>
    <property type="match status" value="1"/>
</dbReference>
<dbReference type="EMBL" id="LJCR01000177">
    <property type="protein sequence ID" value="KPV53794.1"/>
    <property type="molecule type" value="Genomic_DNA"/>
</dbReference>
<evidence type="ECO:0000313" key="4">
    <source>
        <dbReference type="Proteomes" id="UP000050509"/>
    </source>
</evidence>
<gene>
    <name evidence="3" type="ORF">SE17_07570</name>
</gene>
<evidence type="ECO:0000259" key="2">
    <source>
        <dbReference type="PROSITE" id="PS50994"/>
    </source>
</evidence>
<proteinExistence type="inferred from homology"/>
<comment type="caution">
    <text evidence="3">The sequence shown here is derived from an EMBL/GenBank/DDBJ whole genome shotgun (WGS) entry which is preliminary data.</text>
</comment>
<feature type="non-terminal residue" evidence="3">
    <location>
        <position position="1"/>
    </location>
</feature>
<dbReference type="AlphaFoldDB" id="A0A0P9D7H2"/>
<dbReference type="NCBIfam" id="NF033546">
    <property type="entry name" value="transpos_IS21"/>
    <property type="match status" value="1"/>
</dbReference>
<dbReference type="Gene3D" id="3.30.420.10">
    <property type="entry name" value="Ribonuclease H-like superfamily/Ribonuclease H"/>
    <property type="match status" value="1"/>
</dbReference>
<keyword evidence="4" id="KW-1185">Reference proteome</keyword>
<dbReference type="InterPro" id="IPR054353">
    <property type="entry name" value="IstA-like_C"/>
</dbReference>
<dbReference type="InterPro" id="IPR012337">
    <property type="entry name" value="RNaseH-like_sf"/>
</dbReference>
<dbReference type="Proteomes" id="UP000050509">
    <property type="component" value="Unassembled WGS sequence"/>
</dbReference>
<dbReference type="Pfam" id="PF22483">
    <property type="entry name" value="Mu-transpos_C_2"/>
    <property type="match status" value="1"/>
</dbReference>
<comment type="similarity">
    <text evidence="1">Belongs to the transposase IS21/IS408/IS1162 family.</text>
</comment>
<dbReference type="InterPro" id="IPR036397">
    <property type="entry name" value="RNaseH_sf"/>
</dbReference>